<reference evidence="4 5" key="1">
    <citation type="submission" date="2019-02" db="EMBL/GenBank/DDBJ databases">
        <title>Genomic Encyclopedia of Type Strains, Phase IV (KMG-IV): sequencing the most valuable type-strain genomes for metagenomic binning, comparative biology and taxonomic classification.</title>
        <authorList>
            <person name="Goeker M."/>
        </authorList>
    </citation>
    <scope>NUCLEOTIDE SEQUENCE [LARGE SCALE GENOMIC DNA]</scope>
    <source>
        <strain evidence="4 5">K24</strain>
    </source>
</reference>
<dbReference type="Pfam" id="PF02746">
    <property type="entry name" value="MR_MLE_N"/>
    <property type="match status" value="1"/>
</dbReference>
<evidence type="ECO:0000256" key="1">
    <source>
        <dbReference type="ARBA" id="ARBA00023239"/>
    </source>
</evidence>
<gene>
    <name evidence="4" type="ORF">EV675_3794</name>
</gene>
<dbReference type="InterPro" id="IPR036849">
    <property type="entry name" value="Enolase-like_C_sf"/>
</dbReference>
<evidence type="ECO:0000313" key="5">
    <source>
        <dbReference type="Proteomes" id="UP000292445"/>
    </source>
</evidence>
<dbReference type="InterPro" id="IPR013341">
    <property type="entry name" value="Mandelate_racemase_N_dom"/>
</dbReference>
<dbReference type="GO" id="GO:0016829">
    <property type="term" value="F:lyase activity"/>
    <property type="evidence" value="ECO:0007669"/>
    <property type="project" value="UniProtKB-KW"/>
</dbReference>
<dbReference type="InterPro" id="IPR029017">
    <property type="entry name" value="Enolase-like_N"/>
</dbReference>
<evidence type="ECO:0000259" key="3">
    <source>
        <dbReference type="SMART" id="SM00922"/>
    </source>
</evidence>
<dbReference type="Gene3D" id="3.30.390.10">
    <property type="entry name" value="Enolase-like, N-terminal domain"/>
    <property type="match status" value="1"/>
</dbReference>
<dbReference type="InterPro" id="IPR029065">
    <property type="entry name" value="Enolase_C-like"/>
</dbReference>
<evidence type="ECO:0000313" key="4">
    <source>
        <dbReference type="EMBL" id="RZS81175.1"/>
    </source>
</evidence>
<evidence type="ECO:0000256" key="2">
    <source>
        <dbReference type="SAM" id="MobiDB-lite"/>
    </source>
</evidence>
<dbReference type="SUPFAM" id="SSF54826">
    <property type="entry name" value="Enolase N-terminal domain-like"/>
    <property type="match status" value="1"/>
</dbReference>
<dbReference type="GO" id="GO:0009063">
    <property type="term" value="P:amino acid catabolic process"/>
    <property type="evidence" value="ECO:0007669"/>
    <property type="project" value="InterPro"/>
</dbReference>
<organism evidence="4 5">
    <name type="scientific">Pigmentiphaga kullae</name>
    <dbReference type="NCBI Taxonomy" id="151784"/>
    <lineage>
        <taxon>Bacteria</taxon>
        <taxon>Pseudomonadati</taxon>
        <taxon>Pseudomonadota</taxon>
        <taxon>Betaproteobacteria</taxon>
        <taxon>Burkholderiales</taxon>
        <taxon>Alcaligenaceae</taxon>
        <taxon>Pigmentiphaga</taxon>
    </lineage>
</organism>
<comment type="caution">
    <text evidence="4">The sequence shown here is derived from an EMBL/GenBank/DDBJ whole genome shotgun (WGS) entry which is preliminary data.</text>
</comment>
<proteinExistence type="predicted"/>
<dbReference type="SUPFAM" id="SSF51604">
    <property type="entry name" value="Enolase C-terminal domain-like"/>
    <property type="match status" value="1"/>
</dbReference>
<dbReference type="PROSITE" id="PS00909">
    <property type="entry name" value="MR_MLE_2"/>
    <property type="match status" value="1"/>
</dbReference>
<dbReference type="SFLD" id="SFLDS00001">
    <property type="entry name" value="Enolase"/>
    <property type="match status" value="1"/>
</dbReference>
<dbReference type="InterPro" id="IPR013342">
    <property type="entry name" value="Mandelate_racemase_C"/>
</dbReference>
<dbReference type="InterPro" id="IPR034593">
    <property type="entry name" value="DgoD-like"/>
</dbReference>
<dbReference type="AlphaFoldDB" id="A0A4Q7NDW4"/>
<dbReference type="Pfam" id="PF13378">
    <property type="entry name" value="MR_MLE_C"/>
    <property type="match status" value="1"/>
</dbReference>
<keyword evidence="1" id="KW-0456">Lyase</keyword>
<accession>A0A4Q7NDW4</accession>
<dbReference type="SFLD" id="SFLDG00179">
    <property type="entry name" value="mandelate_racemase"/>
    <property type="match status" value="1"/>
</dbReference>
<dbReference type="InterPro" id="IPR018110">
    <property type="entry name" value="Mandel_Rmase/mucon_lact_enz_CS"/>
</dbReference>
<feature type="region of interest" description="Disordered" evidence="2">
    <location>
        <begin position="367"/>
        <end position="386"/>
    </location>
</feature>
<dbReference type="PANTHER" id="PTHR48080:SF2">
    <property type="entry name" value="D-GALACTONATE DEHYDRATASE"/>
    <property type="match status" value="1"/>
</dbReference>
<dbReference type="Proteomes" id="UP000292445">
    <property type="component" value="Unassembled WGS sequence"/>
</dbReference>
<dbReference type="CDD" id="cd03316">
    <property type="entry name" value="MR_like"/>
    <property type="match status" value="1"/>
</dbReference>
<dbReference type="RefSeq" id="WP_130358747.1">
    <property type="nucleotide sequence ID" value="NZ_SGXC01000002.1"/>
</dbReference>
<name>A0A4Q7NDW4_9BURK</name>
<dbReference type="EMBL" id="SGXC01000002">
    <property type="protein sequence ID" value="RZS81175.1"/>
    <property type="molecule type" value="Genomic_DNA"/>
</dbReference>
<sequence length="386" mass="43635">MKVRNAECLAVHPGWRKNLIFIRLELEDGTVGWGESYSQYDRDEAVAAQARELLRYLVGRDVFNIRYFCQVAFDDYAQRRSSLEFWSALSGIEMAMWDAVGKLLGQPVHRLLGGRCRERVRVYANGWGYKLKTPDDHARAAEKVVAEGHTALKFDPLPRPWRTYIPREHILHAVAVVRAVRDAVGPDTELLLDLHRRLAPVHAIELAKQLEELNPYWIEEPCQKENMDAIQEVRQATTIPVVTGEALYGRADFRSVFRSRAADIINPDVSNCGGILELLFIAAQAETEMIAVSPHNYNSTLLSLSATVHASACMPNFTITEYFVPFESFSQRISRQALKPVDGYIQVPELPGLGLDIDEAALRSMPSQPYPTRSLRHSEDDLEATF</sequence>
<feature type="domain" description="Mandelate racemase/muconate lactonizing enzyme C-terminal" evidence="3">
    <location>
        <begin position="134"/>
        <end position="240"/>
    </location>
</feature>
<dbReference type="OrthoDB" id="103536at2"/>
<dbReference type="Gene3D" id="3.20.20.120">
    <property type="entry name" value="Enolase-like C-terminal domain"/>
    <property type="match status" value="1"/>
</dbReference>
<keyword evidence="5" id="KW-1185">Reference proteome</keyword>
<dbReference type="PANTHER" id="PTHR48080">
    <property type="entry name" value="D-GALACTONATE DEHYDRATASE-RELATED"/>
    <property type="match status" value="1"/>
</dbReference>
<dbReference type="SMART" id="SM00922">
    <property type="entry name" value="MR_MLE"/>
    <property type="match status" value="1"/>
</dbReference>
<protein>
    <submittedName>
        <fullName evidence="4">Galactonate dehydratase</fullName>
    </submittedName>
</protein>